<dbReference type="Proteomes" id="UP000663881">
    <property type="component" value="Unassembled WGS sequence"/>
</dbReference>
<dbReference type="AlphaFoldDB" id="A0A820QXZ3"/>
<feature type="non-terminal residue" evidence="1">
    <location>
        <position position="1"/>
    </location>
</feature>
<sequence length="106" mass="12444">MLTSDEVTKLQGLYKQMLRPAIDIYRKDKAERDLTGSFFRKSDQVLLNITDQSCRITIPKTENTIHYVQFRRPLTSERRFFFVELENISQQCQVTIGICSSQHNLT</sequence>
<name>A0A820QXZ3_9BILA</name>
<comment type="caution">
    <text evidence="1">The sequence shown here is derived from an EMBL/GenBank/DDBJ whole genome shotgun (WGS) entry which is preliminary data.</text>
</comment>
<reference evidence="1" key="1">
    <citation type="submission" date="2021-02" db="EMBL/GenBank/DDBJ databases">
        <authorList>
            <person name="Nowell W R."/>
        </authorList>
    </citation>
    <scope>NUCLEOTIDE SEQUENCE</scope>
</reference>
<proteinExistence type="predicted"/>
<accession>A0A820QXZ3</accession>
<organism evidence="1 2">
    <name type="scientific">Adineta steineri</name>
    <dbReference type="NCBI Taxonomy" id="433720"/>
    <lineage>
        <taxon>Eukaryota</taxon>
        <taxon>Metazoa</taxon>
        <taxon>Spiralia</taxon>
        <taxon>Gnathifera</taxon>
        <taxon>Rotifera</taxon>
        <taxon>Eurotatoria</taxon>
        <taxon>Bdelloidea</taxon>
        <taxon>Adinetida</taxon>
        <taxon>Adinetidae</taxon>
        <taxon>Adineta</taxon>
    </lineage>
</organism>
<protein>
    <submittedName>
        <fullName evidence="1">Uncharacterized protein</fullName>
    </submittedName>
</protein>
<dbReference type="EMBL" id="CAJOAY010031662">
    <property type="protein sequence ID" value="CAF4427297.1"/>
    <property type="molecule type" value="Genomic_DNA"/>
</dbReference>
<evidence type="ECO:0000313" key="1">
    <source>
        <dbReference type="EMBL" id="CAF4427297.1"/>
    </source>
</evidence>
<evidence type="ECO:0000313" key="2">
    <source>
        <dbReference type="Proteomes" id="UP000663881"/>
    </source>
</evidence>
<gene>
    <name evidence="1" type="ORF">OKA104_LOCUS52874</name>
</gene>